<protein>
    <submittedName>
        <fullName evidence="1">Ankyrin repeat protein</fullName>
    </submittedName>
</protein>
<gene>
    <name evidence="1" type="ORF">PROFUN_11721</name>
</gene>
<dbReference type="SUPFAM" id="SSF140860">
    <property type="entry name" value="Pseudo ankyrin repeat-like"/>
    <property type="match status" value="1"/>
</dbReference>
<name>A0A2P6N983_9EUKA</name>
<evidence type="ECO:0000313" key="2">
    <source>
        <dbReference type="Proteomes" id="UP000241769"/>
    </source>
</evidence>
<comment type="caution">
    <text evidence="1">The sequence shown here is derived from an EMBL/GenBank/DDBJ whole genome shotgun (WGS) entry which is preliminary data.</text>
</comment>
<dbReference type="InterPro" id="IPR036770">
    <property type="entry name" value="Ankyrin_rpt-contain_sf"/>
</dbReference>
<sequence length="492" mass="55269">MKTSQGGGKRHLCGWTSTTVTNPKLCQNKMSNEDQATQTQLLDSVLFPLFLSPINLVPIAYTSYRFLNLVQFSRHSEWILLDLNQCIPDGDETMLQWFFSIQPATVAHTCYASTHGRLEAVAHIASMGTGTLLILDNLSEIAQCAATSGSIPILDYLQLSPEDTSQLYTAAAKGGHVPVLQWIHERTPVPLYTSIVINAALGSHLEALEWMRRRGFNFDDPRARAGAGATNDPRVIECLHRFGCSMRGMWEKAIIFGRTEILRTLHRLGFSNKDSMYLALRSGRLDSIIICEEMGETLDRNAHAIVIGGGCADKEKIEILEWLKMKGLPHNDLAVNAAIDANSFETLHWLLKTESKPSASHGYTDTLDWIFHLHDDMSHLIYLKSAQTCDLSVFEWLDAHGYAWTSIESLHAVALGRLDAVKWLFERGVMIGPIDSVTYISVAEGHLDILEWLKNRGFTLDMRVICSVARQKRKPNVLRWAREDVESTDFTW</sequence>
<dbReference type="PANTHER" id="PTHR46586:SF3">
    <property type="entry name" value="ANKYRIN REPEAT-CONTAINING PROTEIN"/>
    <property type="match status" value="1"/>
</dbReference>
<accession>A0A2P6N983</accession>
<keyword evidence="2" id="KW-1185">Reference proteome</keyword>
<dbReference type="AlphaFoldDB" id="A0A2P6N983"/>
<evidence type="ECO:0000313" key="1">
    <source>
        <dbReference type="EMBL" id="PRP80499.1"/>
    </source>
</evidence>
<proteinExistence type="predicted"/>
<reference evidence="1 2" key="1">
    <citation type="journal article" date="2018" name="Genome Biol. Evol.">
        <title>Multiple Roots of Fruiting Body Formation in Amoebozoa.</title>
        <authorList>
            <person name="Hillmann F."/>
            <person name="Forbes G."/>
            <person name="Novohradska S."/>
            <person name="Ferling I."/>
            <person name="Riege K."/>
            <person name="Groth M."/>
            <person name="Westermann M."/>
            <person name="Marz M."/>
            <person name="Spaller T."/>
            <person name="Winckler T."/>
            <person name="Schaap P."/>
            <person name="Glockner G."/>
        </authorList>
    </citation>
    <scope>NUCLEOTIDE SEQUENCE [LARGE SCALE GENOMIC DNA]</scope>
    <source>
        <strain evidence="1 2">Jena</strain>
    </source>
</reference>
<dbReference type="InParanoid" id="A0A2P6N983"/>
<organism evidence="1 2">
    <name type="scientific">Planoprotostelium fungivorum</name>
    <dbReference type="NCBI Taxonomy" id="1890364"/>
    <lineage>
        <taxon>Eukaryota</taxon>
        <taxon>Amoebozoa</taxon>
        <taxon>Evosea</taxon>
        <taxon>Variosea</taxon>
        <taxon>Cavosteliida</taxon>
        <taxon>Cavosteliaceae</taxon>
        <taxon>Planoprotostelium</taxon>
    </lineage>
</organism>
<dbReference type="Proteomes" id="UP000241769">
    <property type="component" value="Unassembled WGS sequence"/>
</dbReference>
<dbReference type="PANTHER" id="PTHR46586">
    <property type="entry name" value="ANKYRIN REPEAT-CONTAINING PROTEIN"/>
    <property type="match status" value="1"/>
</dbReference>
<dbReference type="Gene3D" id="1.25.40.20">
    <property type="entry name" value="Ankyrin repeat-containing domain"/>
    <property type="match status" value="1"/>
</dbReference>
<dbReference type="OrthoDB" id="76773at2759"/>
<dbReference type="InterPro" id="IPR052050">
    <property type="entry name" value="SecEffector_AnkRepeat"/>
</dbReference>
<dbReference type="EMBL" id="MDYQ01000147">
    <property type="protein sequence ID" value="PRP80499.1"/>
    <property type="molecule type" value="Genomic_DNA"/>
</dbReference>